<dbReference type="AlphaFoldDB" id="A0A7R9MV18"/>
<evidence type="ECO:0000256" key="1">
    <source>
        <dbReference type="ARBA" id="ARBA00010014"/>
    </source>
</evidence>
<evidence type="ECO:0000256" key="3">
    <source>
        <dbReference type="ARBA" id="ARBA00023274"/>
    </source>
</evidence>
<dbReference type="SMART" id="SM01413">
    <property type="entry name" value="Ribosomal_S19e"/>
    <property type="match status" value="1"/>
</dbReference>
<dbReference type="GO" id="GO:0022627">
    <property type="term" value="C:cytosolic small ribosomal subunit"/>
    <property type="evidence" value="ECO:0007669"/>
    <property type="project" value="TreeGrafter"/>
</dbReference>
<dbReference type="GO" id="GO:0000028">
    <property type="term" value="P:ribosomal small subunit assembly"/>
    <property type="evidence" value="ECO:0007669"/>
    <property type="project" value="TreeGrafter"/>
</dbReference>
<organism evidence="5">
    <name type="scientific">Oppiella nova</name>
    <dbReference type="NCBI Taxonomy" id="334625"/>
    <lineage>
        <taxon>Eukaryota</taxon>
        <taxon>Metazoa</taxon>
        <taxon>Ecdysozoa</taxon>
        <taxon>Arthropoda</taxon>
        <taxon>Chelicerata</taxon>
        <taxon>Arachnida</taxon>
        <taxon>Acari</taxon>
        <taxon>Acariformes</taxon>
        <taxon>Sarcoptiformes</taxon>
        <taxon>Oribatida</taxon>
        <taxon>Brachypylina</taxon>
        <taxon>Oppioidea</taxon>
        <taxon>Oppiidae</taxon>
        <taxon>Oppiella</taxon>
    </lineage>
</organism>
<keyword evidence="6" id="KW-1185">Reference proteome</keyword>
<evidence type="ECO:0000313" key="5">
    <source>
        <dbReference type="EMBL" id="CAD7665720.1"/>
    </source>
</evidence>
<dbReference type="GO" id="GO:0003723">
    <property type="term" value="F:RNA binding"/>
    <property type="evidence" value="ECO:0007669"/>
    <property type="project" value="TreeGrafter"/>
</dbReference>
<dbReference type="Gene3D" id="1.10.10.10">
    <property type="entry name" value="Winged helix-like DNA-binding domain superfamily/Winged helix DNA-binding domain"/>
    <property type="match status" value="1"/>
</dbReference>
<comment type="similarity">
    <text evidence="1">Belongs to the eukaryotic ribosomal protein eS19 family.</text>
</comment>
<dbReference type="EMBL" id="OC963456">
    <property type="protein sequence ID" value="CAD7665720.1"/>
    <property type="molecule type" value="Genomic_DNA"/>
</dbReference>
<evidence type="ECO:0000313" key="4">
    <source>
        <dbReference type="EMBL" id="CAD7660709.1"/>
    </source>
</evidence>
<proteinExistence type="inferred from homology"/>
<keyword evidence="3" id="KW-0687">Ribonucleoprotein</keyword>
<name>A0A7R9MV18_9ACAR</name>
<dbReference type="OrthoDB" id="428974at2759"/>
<accession>A0A7R9MV18</accession>
<evidence type="ECO:0008006" key="7">
    <source>
        <dbReference type="Google" id="ProtNLM"/>
    </source>
</evidence>
<dbReference type="EMBL" id="CAJPVJ010021041">
    <property type="protein sequence ID" value="CAG2177845.1"/>
    <property type="molecule type" value="Genomic_DNA"/>
</dbReference>
<dbReference type="EMBL" id="OC935866">
    <property type="protein sequence ID" value="CAD7660709.1"/>
    <property type="molecule type" value="Genomic_DNA"/>
</dbReference>
<dbReference type="GO" id="GO:0002181">
    <property type="term" value="P:cytoplasmic translation"/>
    <property type="evidence" value="ECO:0007669"/>
    <property type="project" value="UniProtKB-ARBA"/>
</dbReference>
<evidence type="ECO:0000256" key="2">
    <source>
        <dbReference type="ARBA" id="ARBA00022980"/>
    </source>
</evidence>
<reference evidence="5" key="1">
    <citation type="submission" date="2020-11" db="EMBL/GenBank/DDBJ databases">
        <authorList>
            <person name="Tran Van P."/>
        </authorList>
    </citation>
    <scope>NUCLEOTIDE SEQUENCE</scope>
</reference>
<dbReference type="FunFam" id="1.10.10.10:FF:000118">
    <property type="entry name" value="40S ribosomal protein S19"/>
    <property type="match status" value="1"/>
</dbReference>
<dbReference type="PANTHER" id="PTHR11710:SF0">
    <property type="entry name" value="40S RIBOSOMAL PROTEIN S19"/>
    <property type="match status" value="1"/>
</dbReference>
<keyword evidence="2" id="KW-0689">Ribosomal protein</keyword>
<protein>
    <recommendedName>
        <fullName evidence="7">Ribosomal protein S19</fullName>
    </recommendedName>
</protein>
<dbReference type="SUPFAM" id="SSF46785">
    <property type="entry name" value="Winged helix' DNA-binding domain"/>
    <property type="match status" value="1"/>
</dbReference>
<dbReference type="InterPro" id="IPR001266">
    <property type="entry name" value="Ribosomal_eS19"/>
</dbReference>
<dbReference type="InterPro" id="IPR036390">
    <property type="entry name" value="WH_DNA-bd_sf"/>
</dbReference>
<sequence>MNANVRSVGVKDVDQSEFVTALAAFLKKSGKLKVPDWVDLVKTGVFKELAPFDEDWYYIRSASIARHLYLRAPVG</sequence>
<dbReference type="GO" id="GO:0003735">
    <property type="term" value="F:structural constituent of ribosome"/>
    <property type="evidence" value="ECO:0007669"/>
    <property type="project" value="InterPro"/>
</dbReference>
<dbReference type="Pfam" id="PF01090">
    <property type="entry name" value="Ribosomal_S19e"/>
    <property type="match status" value="1"/>
</dbReference>
<dbReference type="Proteomes" id="UP000728032">
    <property type="component" value="Unassembled WGS sequence"/>
</dbReference>
<gene>
    <name evidence="4" type="ORF">ONB1V03_LOCUS17272</name>
    <name evidence="5" type="ORF">ONB1V03_LOCUS22277</name>
</gene>
<dbReference type="EMBL" id="CAJPVJ010048631">
    <property type="protein sequence ID" value="CAG2182856.1"/>
    <property type="molecule type" value="Genomic_DNA"/>
</dbReference>
<dbReference type="InterPro" id="IPR036388">
    <property type="entry name" value="WH-like_DNA-bd_sf"/>
</dbReference>
<evidence type="ECO:0000313" key="6">
    <source>
        <dbReference type="Proteomes" id="UP000728032"/>
    </source>
</evidence>
<dbReference type="PANTHER" id="PTHR11710">
    <property type="entry name" value="40S RIBOSOMAL PROTEIN S19"/>
    <property type="match status" value="1"/>
</dbReference>